<dbReference type="AlphaFoldDB" id="A0AAV4XVA3"/>
<evidence type="ECO:0000313" key="1">
    <source>
        <dbReference type="EMBL" id="GIY98981.1"/>
    </source>
</evidence>
<proteinExistence type="predicted"/>
<sequence length="114" mass="12789">MSSEIIRKNGDERNYFSSPESFGASLKDLLTEGILDPESGYLKIDGEHISLEESIVKGLLNPSSAFVVEYQTKKMLTLDLAIKEGWISPTGDYFSSEKKNTFGRCLKSELYSMH</sequence>
<dbReference type="Gene3D" id="3.90.1290.10">
    <property type="entry name" value="Plakin repeat"/>
    <property type="match status" value="1"/>
</dbReference>
<dbReference type="SUPFAM" id="SSF75399">
    <property type="entry name" value="Plakin repeat"/>
    <property type="match status" value="1"/>
</dbReference>
<dbReference type="EMBL" id="BPLR01000993">
    <property type="protein sequence ID" value="GIY98981.1"/>
    <property type="molecule type" value="Genomic_DNA"/>
</dbReference>
<evidence type="ECO:0000313" key="2">
    <source>
        <dbReference type="Proteomes" id="UP001054945"/>
    </source>
</evidence>
<name>A0AAV4XVA3_CAEEX</name>
<accession>A0AAV4XVA3</accession>
<dbReference type="InterPro" id="IPR035915">
    <property type="entry name" value="Plakin_repeat_sf"/>
</dbReference>
<protein>
    <submittedName>
        <fullName evidence="1">Dystonin</fullName>
    </submittedName>
</protein>
<comment type="caution">
    <text evidence="1">The sequence shown here is derived from an EMBL/GenBank/DDBJ whole genome shotgun (WGS) entry which is preliminary data.</text>
</comment>
<reference evidence="1 2" key="1">
    <citation type="submission" date="2021-06" db="EMBL/GenBank/DDBJ databases">
        <title>Caerostris extrusa draft genome.</title>
        <authorList>
            <person name="Kono N."/>
            <person name="Arakawa K."/>
        </authorList>
    </citation>
    <scope>NUCLEOTIDE SEQUENCE [LARGE SCALE GENOMIC DNA]</scope>
</reference>
<gene>
    <name evidence="1" type="primary">DST_9</name>
    <name evidence="1" type="ORF">CEXT_406791</name>
</gene>
<keyword evidence="2" id="KW-1185">Reference proteome</keyword>
<organism evidence="1 2">
    <name type="scientific">Caerostris extrusa</name>
    <name type="common">Bark spider</name>
    <name type="synonym">Caerostris bankana</name>
    <dbReference type="NCBI Taxonomy" id="172846"/>
    <lineage>
        <taxon>Eukaryota</taxon>
        <taxon>Metazoa</taxon>
        <taxon>Ecdysozoa</taxon>
        <taxon>Arthropoda</taxon>
        <taxon>Chelicerata</taxon>
        <taxon>Arachnida</taxon>
        <taxon>Araneae</taxon>
        <taxon>Araneomorphae</taxon>
        <taxon>Entelegynae</taxon>
        <taxon>Araneoidea</taxon>
        <taxon>Araneidae</taxon>
        <taxon>Caerostris</taxon>
    </lineage>
</organism>
<dbReference type="Proteomes" id="UP001054945">
    <property type="component" value="Unassembled WGS sequence"/>
</dbReference>